<feature type="compositionally biased region" description="Gly residues" evidence="3">
    <location>
        <begin position="331"/>
        <end position="342"/>
    </location>
</feature>
<dbReference type="WBParaSite" id="HNAJ_0000344501-mRNA-1">
    <property type="protein sequence ID" value="HNAJ_0000344501-mRNA-1"/>
    <property type="gene ID" value="HNAJ_0000344501"/>
</dbReference>
<dbReference type="STRING" id="102285.A0A0R3T8Q7"/>
<dbReference type="PANTHER" id="PTHR13681">
    <property type="entry name" value="SURVIVAL OF MOTOR NEURON-RELATED-SPLICING FACTOR 30-RELATED"/>
    <property type="match status" value="1"/>
</dbReference>
<organism evidence="7">
    <name type="scientific">Rodentolepis nana</name>
    <name type="common">Dwarf tapeworm</name>
    <name type="synonym">Hymenolepis nana</name>
    <dbReference type="NCBI Taxonomy" id="102285"/>
    <lineage>
        <taxon>Eukaryota</taxon>
        <taxon>Metazoa</taxon>
        <taxon>Spiralia</taxon>
        <taxon>Lophotrochozoa</taxon>
        <taxon>Platyhelminthes</taxon>
        <taxon>Cestoda</taxon>
        <taxon>Eucestoda</taxon>
        <taxon>Cyclophyllidea</taxon>
        <taxon>Hymenolepididae</taxon>
        <taxon>Rodentolepis</taxon>
    </lineage>
</organism>
<keyword evidence="2" id="KW-0539">Nucleus</keyword>
<dbReference type="PROSITE" id="PS50030">
    <property type="entry name" value="UBA"/>
    <property type="match status" value="1"/>
</dbReference>
<evidence type="ECO:0000259" key="4">
    <source>
        <dbReference type="PROSITE" id="PS50030"/>
    </source>
</evidence>
<dbReference type="Gene3D" id="2.40.50.770">
    <property type="entry name" value="RecQ-mediated genome instability protein Rmi1, C-terminal domain"/>
    <property type="match status" value="1"/>
</dbReference>
<dbReference type="Gene3D" id="1.10.8.10">
    <property type="entry name" value="DNA helicase RuvA subunit, C-terminal domain"/>
    <property type="match status" value="1"/>
</dbReference>
<feature type="region of interest" description="Disordered" evidence="3">
    <location>
        <begin position="168"/>
        <end position="188"/>
    </location>
</feature>
<dbReference type="GO" id="GO:0005634">
    <property type="term" value="C:nucleus"/>
    <property type="evidence" value="ECO:0007669"/>
    <property type="project" value="UniProtKB-SubCell"/>
</dbReference>
<gene>
    <name evidence="5" type="ORF">HNAJ_LOCUS3444</name>
</gene>
<feature type="compositionally biased region" description="Gly residues" evidence="3">
    <location>
        <begin position="526"/>
        <end position="539"/>
    </location>
</feature>
<name>A0A0R3T8Q7_RODNA</name>
<evidence type="ECO:0000313" key="6">
    <source>
        <dbReference type="Proteomes" id="UP000278807"/>
    </source>
</evidence>
<dbReference type="OrthoDB" id="434939at2759"/>
<sequence length="582" mass="62689">MTAVDIIPAGWSVTEKYLEVLSKLPNRGDVLSHLLSGDIREFGAAWLDSKRNKDSLDADGQILQVVHVRNIAISQAEEDFQFLSDKAGSGPRLLRLTLTDGKTNISALDVDNSPKLSSETPPGTKIRLVGKVPVKLGFLILKRKNFDVLKGNVDSLRREWLITRDAKGTRRSNRGGPDDPPPFVTFGTPEAHAMISAHNQFLNSIRTNNHRSDDAFDSLKMALNATTKANISAAGGDDTDFQQKRREVLAEAQNTDVSQGQHKFKAGCSKFQQARVDLAVERDHNIAQLVSMGYQPNEASAALEESNNSLEGAIDRLLSRQMGRSFDTRRGGGSTGRAGKAPGGDRGHDRGRRGRGHDGARGGKFDSILDEDPRFDPVAAAERSGLRGKPSQGPVPLSEFMEQPYPKQVNPGPGPSSSSYMSSGVTSKYRLQGGTVLKARVMSGDYEAAQLVGLLPSRMNGERVAVVTYLNSGEKEEVPVSMLRTLENTEITPDMLPEIQSSLPKNGDISHGGRGGFNKNSTNFRGNGGRGRGFQGRNGVGNDNREGPVRGGGPRGRGDAGRGRVGGFSVSGSRGRGSRRGR</sequence>
<accession>A0A0R3T8Q7</accession>
<evidence type="ECO:0000313" key="5">
    <source>
        <dbReference type="EMBL" id="VDN99303.1"/>
    </source>
</evidence>
<dbReference type="PANTHER" id="PTHR13681:SF24">
    <property type="entry name" value="TUDOR DOMAIN-CONTAINING PROTEIN 3"/>
    <property type="match status" value="1"/>
</dbReference>
<dbReference type="Proteomes" id="UP000278807">
    <property type="component" value="Unassembled WGS sequence"/>
</dbReference>
<proteinExistence type="predicted"/>
<feature type="domain" description="UBA" evidence="4">
    <location>
        <begin position="279"/>
        <end position="320"/>
    </location>
</feature>
<reference evidence="5 6" key="2">
    <citation type="submission" date="2018-11" db="EMBL/GenBank/DDBJ databases">
        <authorList>
            <consortium name="Pathogen Informatics"/>
        </authorList>
    </citation>
    <scope>NUCLEOTIDE SEQUENCE [LARGE SCALE GENOMIC DNA]</scope>
</reference>
<dbReference type="AlphaFoldDB" id="A0A0R3T8Q7"/>
<keyword evidence="6" id="KW-1185">Reference proteome</keyword>
<dbReference type="EMBL" id="UZAE01002016">
    <property type="protein sequence ID" value="VDN99303.1"/>
    <property type="molecule type" value="Genomic_DNA"/>
</dbReference>
<comment type="subcellular location">
    <subcellularLocation>
        <location evidence="1">Nucleus</location>
    </subcellularLocation>
</comment>
<dbReference type="SMART" id="SM00165">
    <property type="entry name" value="UBA"/>
    <property type="match status" value="1"/>
</dbReference>
<evidence type="ECO:0000256" key="3">
    <source>
        <dbReference type="SAM" id="MobiDB-lite"/>
    </source>
</evidence>
<evidence type="ECO:0000256" key="1">
    <source>
        <dbReference type="ARBA" id="ARBA00004123"/>
    </source>
</evidence>
<dbReference type="InterPro" id="IPR013894">
    <property type="entry name" value="RMI1_OB"/>
</dbReference>
<evidence type="ECO:0000313" key="7">
    <source>
        <dbReference type="WBParaSite" id="HNAJ_0000344501-mRNA-1"/>
    </source>
</evidence>
<dbReference type="Pfam" id="PF00627">
    <property type="entry name" value="UBA"/>
    <property type="match status" value="1"/>
</dbReference>
<dbReference type="InterPro" id="IPR015940">
    <property type="entry name" value="UBA"/>
</dbReference>
<protein>
    <submittedName>
        <fullName evidence="7">UBA domain-containing protein</fullName>
    </submittedName>
</protein>
<evidence type="ECO:0000256" key="2">
    <source>
        <dbReference type="ARBA" id="ARBA00023242"/>
    </source>
</evidence>
<dbReference type="InterPro" id="IPR042470">
    <property type="entry name" value="RMI1_N_C_sf"/>
</dbReference>
<reference evidence="7" key="1">
    <citation type="submission" date="2017-02" db="UniProtKB">
        <authorList>
            <consortium name="WormBaseParasite"/>
        </authorList>
    </citation>
    <scope>IDENTIFICATION</scope>
</reference>
<feature type="region of interest" description="Disordered" evidence="3">
    <location>
        <begin position="506"/>
        <end position="582"/>
    </location>
</feature>
<dbReference type="Pfam" id="PF08585">
    <property type="entry name" value="RMI1_N_C"/>
    <property type="match status" value="1"/>
</dbReference>
<dbReference type="SUPFAM" id="SSF46934">
    <property type="entry name" value="UBA-like"/>
    <property type="match status" value="1"/>
</dbReference>
<feature type="region of interest" description="Disordered" evidence="3">
    <location>
        <begin position="319"/>
        <end position="423"/>
    </location>
</feature>
<dbReference type="InterPro" id="IPR009060">
    <property type="entry name" value="UBA-like_sf"/>
</dbReference>